<dbReference type="Proteomes" id="UP000231702">
    <property type="component" value="Unassembled WGS sequence"/>
</dbReference>
<feature type="transmembrane region" description="Helical" evidence="8">
    <location>
        <begin position="324"/>
        <end position="343"/>
    </location>
</feature>
<accession>A0A285HPU7</accession>
<dbReference type="AlphaFoldDB" id="A0A285HPU7"/>
<feature type="transmembrane region" description="Helical" evidence="8">
    <location>
        <begin position="278"/>
        <end position="304"/>
    </location>
</feature>
<feature type="transmembrane region" description="Helical" evidence="8">
    <location>
        <begin position="128"/>
        <end position="151"/>
    </location>
</feature>
<evidence type="ECO:0000256" key="6">
    <source>
        <dbReference type="ARBA" id="ARBA00022989"/>
    </source>
</evidence>
<keyword evidence="3" id="KW-1003">Cell membrane</keyword>
<comment type="subcellular location">
    <subcellularLocation>
        <location evidence="1">Cell inner membrane</location>
        <topology evidence="1">Multi-pass membrane protein</topology>
    </subcellularLocation>
</comment>
<name>A0A285HPU7_9RHOB</name>
<dbReference type="OrthoDB" id="7066776at2"/>
<dbReference type="GO" id="GO:0005886">
    <property type="term" value="C:plasma membrane"/>
    <property type="evidence" value="ECO:0007669"/>
    <property type="project" value="UniProtKB-SubCell"/>
</dbReference>
<feature type="transmembrane region" description="Helical" evidence="8">
    <location>
        <begin position="84"/>
        <end position="108"/>
    </location>
</feature>
<feature type="transmembrane region" description="Helical" evidence="8">
    <location>
        <begin position="440"/>
        <end position="465"/>
    </location>
</feature>
<dbReference type="CDD" id="cd06261">
    <property type="entry name" value="TM_PBP2"/>
    <property type="match status" value="2"/>
</dbReference>
<dbReference type="EMBL" id="PGTD01000017">
    <property type="protein sequence ID" value="PJE27687.1"/>
    <property type="molecule type" value="Genomic_DNA"/>
</dbReference>
<evidence type="ECO:0000256" key="7">
    <source>
        <dbReference type="ARBA" id="ARBA00023136"/>
    </source>
</evidence>
<keyword evidence="5 8" id="KW-0812">Transmembrane</keyword>
<dbReference type="InterPro" id="IPR000515">
    <property type="entry name" value="MetI-like"/>
</dbReference>
<keyword evidence="7 8" id="KW-0472">Membrane</keyword>
<feature type="transmembrane region" description="Helical" evidence="8">
    <location>
        <begin position="485"/>
        <end position="504"/>
    </location>
</feature>
<evidence type="ECO:0000256" key="4">
    <source>
        <dbReference type="ARBA" id="ARBA00022519"/>
    </source>
</evidence>
<evidence type="ECO:0000256" key="1">
    <source>
        <dbReference type="ARBA" id="ARBA00004429"/>
    </source>
</evidence>
<evidence type="ECO:0000313" key="13">
    <source>
        <dbReference type="Proteomes" id="UP000231702"/>
    </source>
</evidence>
<evidence type="ECO:0000313" key="10">
    <source>
        <dbReference type="EMBL" id="PJE27687.1"/>
    </source>
</evidence>
<protein>
    <submittedName>
        <fullName evidence="11">Thiamine transport system permease protein</fullName>
    </submittedName>
    <submittedName>
        <fullName evidence="10">Thiamine/thiamine pyrophosphate ABC transporter permease ThiP</fullName>
    </submittedName>
</protein>
<dbReference type="EMBL" id="OBEA01000001">
    <property type="protein sequence ID" value="SNY37780.1"/>
    <property type="molecule type" value="Genomic_DNA"/>
</dbReference>
<organism evidence="11 12">
    <name type="scientific">Pseudooceanicola antarcticus</name>
    <dbReference type="NCBI Taxonomy" id="1247613"/>
    <lineage>
        <taxon>Bacteria</taxon>
        <taxon>Pseudomonadati</taxon>
        <taxon>Pseudomonadota</taxon>
        <taxon>Alphaproteobacteria</taxon>
        <taxon>Rhodobacterales</taxon>
        <taxon>Paracoccaceae</taxon>
        <taxon>Pseudooceanicola</taxon>
    </lineage>
</organism>
<dbReference type="PANTHER" id="PTHR43357:SF4">
    <property type="entry name" value="INNER MEMBRANE ABC TRANSPORTER PERMEASE PROTEIN YDCV"/>
    <property type="match status" value="1"/>
</dbReference>
<evidence type="ECO:0000256" key="2">
    <source>
        <dbReference type="ARBA" id="ARBA00022448"/>
    </source>
</evidence>
<dbReference type="Gene3D" id="1.10.3720.10">
    <property type="entry name" value="MetI-like"/>
    <property type="match status" value="2"/>
</dbReference>
<gene>
    <name evidence="10" type="ORF">CVM39_13995</name>
    <name evidence="11" type="ORF">SAMN06297129_0358</name>
</gene>
<sequence>MAGRAGPLGRAAGGAAGLALVVLLVAPLVMTFLKAGEGRLPGPAEYGALRFTLVQATLSAILSVLVALPVARALARRRFPGRRLFVTLTGAPFLLPVAVAVLGLLAVFGARGWVNDLLGLAGLGPWRIYGLHGVVLAHVFFNMPLATRMLLQGWSAIPAERFRLAATLDLPPGQVFRLLEWPMLRQVVPGALAAIFAICLGSFSVALILGGGPRATTLELAIYQAFLFDFDLGRAALLALMQSGVVALAAVISLRLARMDGSGSGLGRERQRWDAPGGWRRALDCVWLVLAGLFLTLPLLALVLDGIGGLADLPARIWPAMGNSVAISLGCAALTVCLSLALSAPMARWSEGLGLMPLALSPLVLGTGYFLILNIWVSPARLALPVTLLVNTLMALPFCLRLIAPAWARAEADHGRLASQLGLTGPARLRWLLLPRMRGALGFGAGIAAALSMGDLGVITLFGSPERETLPLLMYRLLGAYRTDAASGAALVLLAMSFGIFFLFDRLGGRDA</sequence>
<evidence type="ECO:0000313" key="11">
    <source>
        <dbReference type="EMBL" id="SNY37780.1"/>
    </source>
</evidence>
<reference evidence="11 12" key="1">
    <citation type="submission" date="2017-09" db="EMBL/GenBank/DDBJ databases">
        <authorList>
            <person name="Ehlers B."/>
            <person name="Leendertz F.H."/>
        </authorList>
    </citation>
    <scope>NUCLEOTIDE SEQUENCE [LARGE SCALE GENOMIC DNA]</scope>
    <source>
        <strain evidence="11 12">CGMCC 1.12662</strain>
    </source>
</reference>
<feature type="transmembrane region" description="Helical" evidence="8">
    <location>
        <begin position="53"/>
        <end position="75"/>
    </location>
</feature>
<dbReference type="SUPFAM" id="SSF161098">
    <property type="entry name" value="MetI-like"/>
    <property type="match status" value="2"/>
</dbReference>
<dbReference type="PROSITE" id="PS50928">
    <property type="entry name" value="ABC_TM1"/>
    <property type="match status" value="2"/>
</dbReference>
<feature type="domain" description="ABC transmembrane type-1" evidence="9">
    <location>
        <begin position="321"/>
        <end position="504"/>
    </location>
</feature>
<proteinExistence type="predicted"/>
<reference evidence="10 13" key="2">
    <citation type="journal article" date="2018" name="Int. J. Syst. Evol. Microbiol.">
        <title>Pseudooceanicola lipolyticus sp. nov., a marine alphaproteobacterium, reclassification of Oceanicola flagellatus as Pseudooceanicola flagellatus comb. nov. and emended description of the genus Pseudooceanicola.</title>
        <authorList>
            <person name="Huang M.-M."/>
            <person name="Guo L.-L."/>
            <person name="Wu Y.-H."/>
            <person name="Lai Q.-L."/>
            <person name="Shao Z.-Z."/>
            <person name="Wang C.-S."/>
            <person name="Wu M."/>
            <person name="Xu X.-W."/>
        </authorList>
    </citation>
    <scope>NUCLEOTIDE SEQUENCE [LARGE SCALE GENOMIC DNA]</scope>
    <source>
        <strain evidence="10 13">Ar-45</strain>
    </source>
</reference>
<dbReference type="InterPro" id="IPR035906">
    <property type="entry name" value="MetI-like_sf"/>
</dbReference>
<feature type="transmembrane region" description="Helical" evidence="8">
    <location>
        <begin position="382"/>
        <end position="404"/>
    </location>
</feature>
<keyword evidence="6 8" id="KW-1133">Transmembrane helix</keyword>
<dbReference type="Proteomes" id="UP000231655">
    <property type="component" value="Unassembled WGS sequence"/>
</dbReference>
<evidence type="ECO:0000256" key="5">
    <source>
        <dbReference type="ARBA" id="ARBA00022692"/>
    </source>
</evidence>
<dbReference type="RefSeq" id="WP_097144153.1">
    <property type="nucleotide sequence ID" value="NZ_OBEA01000001.1"/>
</dbReference>
<feature type="transmembrane region" description="Helical" evidence="8">
    <location>
        <begin position="187"/>
        <end position="212"/>
    </location>
</feature>
<feature type="transmembrane region" description="Helical" evidence="8">
    <location>
        <begin position="355"/>
        <end position="376"/>
    </location>
</feature>
<evidence type="ECO:0000259" key="9">
    <source>
        <dbReference type="PROSITE" id="PS50928"/>
    </source>
</evidence>
<keyword evidence="13" id="KW-1185">Reference proteome</keyword>
<evidence type="ECO:0000313" key="12">
    <source>
        <dbReference type="Proteomes" id="UP000231655"/>
    </source>
</evidence>
<dbReference type="PANTHER" id="PTHR43357">
    <property type="entry name" value="INNER MEMBRANE ABC TRANSPORTER PERMEASE PROTEIN YDCV"/>
    <property type="match status" value="1"/>
</dbReference>
<feature type="transmembrane region" description="Helical" evidence="8">
    <location>
        <begin position="232"/>
        <end position="257"/>
    </location>
</feature>
<evidence type="ECO:0000256" key="8">
    <source>
        <dbReference type="SAM" id="Phobius"/>
    </source>
</evidence>
<keyword evidence="2" id="KW-0813">Transport</keyword>
<feature type="transmembrane region" description="Helical" evidence="8">
    <location>
        <begin position="12"/>
        <end position="33"/>
    </location>
</feature>
<keyword evidence="4" id="KW-0997">Cell inner membrane</keyword>
<evidence type="ECO:0000256" key="3">
    <source>
        <dbReference type="ARBA" id="ARBA00022475"/>
    </source>
</evidence>
<feature type="domain" description="ABC transmembrane type-1" evidence="9">
    <location>
        <begin position="49"/>
        <end position="253"/>
    </location>
</feature>
<dbReference type="GO" id="GO:0055085">
    <property type="term" value="P:transmembrane transport"/>
    <property type="evidence" value="ECO:0007669"/>
    <property type="project" value="InterPro"/>
</dbReference>